<keyword evidence="3" id="KW-1185">Reference proteome</keyword>
<feature type="chain" id="PRO_5043315704" evidence="1">
    <location>
        <begin position="22"/>
        <end position="144"/>
    </location>
</feature>
<organism evidence="2 3">
    <name type="scientific">Plakobranchus ocellatus</name>
    <dbReference type="NCBI Taxonomy" id="259542"/>
    <lineage>
        <taxon>Eukaryota</taxon>
        <taxon>Metazoa</taxon>
        <taxon>Spiralia</taxon>
        <taxon>Lophotrochozoa</taxon>
        <taxon>Mollusca</taxon>
        <taxon>Gastropoda</taxon>
        <taxon>Heterobranchia</taxon>
        <taxon>Euthyneura</taxon>
        <taxon>Panpulmonata</taxon>
        <taxon>Sacoglossa</taxon>
        <taxon>Placobranchoidea</taxon>
        <taxon>Plakobranchidae</taxon>
        <taxon>Plakobranchus</taxon>
    </lineage>
</organism>
<keyword evidence="1" id="KW-0732">Signal</keyword>
<accession>A0AAV4C1J7</accession>
<evidence type="ECO:0000256" key="1">
    <source>
        <dbReference type="SAM" id="SignalP"/>
    </source>
</evidence>
<protein>
    <submittedName>
        <fullName evidence="2">Uncharacterized protein</fullName>
    </submittedName>
</protein>
<evidence type="ECO:0000313" key="2">
    <source>
        <dbReference type="EMBL" id="GFO25482.1"/>
    </source>
</evidence>
<proteinExistence type="predicted"/>
<gene>
    <name evidence="2" type="ORF">PoB_005198700</name>
</gene>
<dbReference type="AlphaFoldDB" id="A0AAV4C1J7"/>
<feature type="signal peptide" evidence="1">
    <location>
        <begin position="1"/>
        <end position="21"/>
    </location>
</feature>
<evidence type="ECO:0000313" key="3">
    <source>
        <dbReference type="Proteomes" id="UP000735302"/>
    </source>
</evidence>
<dbReference type="Proteomes" id="UP000735302">
    <property type="component" value="Unassembled WGS sequence"/>
</dbReference>
<name>A0AAV4C1J7_9GAST</name>
<sequence length="144" mass="16485">MHLLSSYIALVLLHPSEPSTGDVFRDVGFEHLPALITVKSYTPAQGQNKKLRRNFRKANWTTSSETLDRALNNEIQQCDDQRTENLIKHTQTASQVGHGQRRYEDYGPMALHLEYVDLFKRKPALLNASSHSQRVFQRGHQEAS</sequence>
<dbReference type="EMBL" id="BLXT01005762">
    <property type="protein sequence ID" value="GFO25482.1"/>
    <property type="molecule type" value="Genomic_DNA"/>
</dbReference>
<comment type="caution">
    <text evidence="2">The sequence shown here is derived from an EMBL/GenBank/DDBJ whole genome shotgun (WGS) entry which is preliminary data.</text>
</comment>
<reference evidence="2 3" key="1">
    <citation type="journal article" date="2021" name="Elife">
        <title>Chloroplast acquisition without the gene transfer in kleptoplastic sea slugs, Plakobranchus ocellatus.</title>
        <authorList>
            <person name="Maeda T."/>
            <person name="Takahashi S."/>
            <person name="Yoshida T."/>
            <person name="Shimamura S."/>
            <person name="Takaki Y."/>
            <person name="Nagai Y."/>
            <person name="Toyoda A."/>
            <person name="Suzuki Y."/>
            <person name="Arimoto A."/>
            <person name="Ishii H."/>
            <person name="Satoh N."/>
            <person name="Nishiyama T."/>
            <person name="Hasebe M."/>
            <person name="Maruyama T."/>
            <person name="Minagawa J."/>
            <person name="Obokata J."/>
            <person name="Shigenobu S."/>
        </authorList>
    </citation>
    <scope>NUCLEOTIDE SEQUENCE [LARGE SCALE GENOMIC DNA]</scope>
</reference>